<organism evidence="4 5">
    <name type="scientific">Psylliodes chrysocephalus</name>
    <dbReference type="NCBI Taxonomy" id="3402493"/>
    <lineage>
        <taxon>Eukaryota</taxon>
        <taxon>Metazoa</taxon>
        <taxon>Ecdysozoa</taxon>
        <taxon>Arthropoda</taxon>
        <taxon>Hexapoda</taxon>
        <taxon>Insecta</taxon>
        <taxon>Pterygota</taxon>
        <taxon>Neoptera</taxon>
        <taxon>Endopterygota</taxon>
        <taxon>Coleoptera</taxon>
        <taxon>Polyphaga</taxon>
        <taxon>Cucujiformia</taxon>
        <taxon>Chrysomeloidea</taxon>
        <taxon>Chrysomelidae</taxon>
        <taxon>Galerucinae</taxon>
        <taxon>Alticini</taxon>
        <taxon>Psylliodes</taxon>
    </lineage>
</organism>
<dbReference type="SUPFAM" id="SSF50465">
    <property type="entry name" value="EF-Tu/eEF-1alpha/eIF2-gamma C-terminal domain"/>
    <property type="match status" value="1"/>
</dbReference>
<dbReference type="InterPro" id="IPR050055">
    <property type="entry name" value="EF-Tu_GTPase"/>
</dbReference>
<dbReference type="AlphaFoldDB" id="A0A9P0CMI7"/>
<dbReference type="Gene3D" id="3.40.50.300">
    <property type="entry name" value="P-loop containing nucleotide triphosphate hydrolases"/>
    <property type="match status" value="1"/>
</dbReference>
<evidence type="ECO:0000256" key="2">
    <source>
        <dbReference type="ARBA" id="ARBA00022741"/>
    </source>
</evidence>
<dbReference type="SUPFAM" id="SSF52540">
    <property type="entry name" value="P-loop containing nucleoside triphosphate hydrolases"/>
    <property type="match status" value="1"/>
</dbReference>
<dbReference type="PANTHER" id="PTHR43721:SF3">
    <property type="entry name" value="GTP-BINDING PROTEIN 2"/>
    <property type="match status" value="1"/>
</dbReference>
<evidence type="ECO:0000256" key="1">
    <source>
        <dbReference type="ARBA" id="ARBA00004496"/>
    </source>
</evidence>
<evidence type="ECO:0000256" key="3">
    <source>
        <dbReference type="ARBA" id="ARBA00023134"/>
    </source>
</evidence>
<comment type="subcellular location">
    <subcellularLocation>
        <location evidence="1">Cytoplasm</location>
    </subcellularLocation>
</comment>
<dbReference type="GO" id="GO:0005525">
    <property type="term" value="F:GTP binding"/>
    <property type="evidence" value="ECO:0007669"/>
    <property type="project" value="UniProtKB-KW"/>
</dbReference>
<dbReference type="GO" id="GO:0003746">
    <property type="term" value="F:translation elongation factor activity"/>
    <property type="evidence" value="ECO:0007669"/>
    <property type="project" value="TreeGrafter"/>
</dbReference>
<proteinExistence type="predicted"/>
<dbReference type="Proteomes" id="UP001153636">
    <property type="component" value="Chromosome 14"/>
</dbReference>
<reference evidence="4" key="1">
    <citation type="submission" date="2022-01" db="EMBL/GenBank/DDBJ databases">
        <authorList>
            <person name="King R."/>
        </authorList>
    </citation>
    <scope>NUCLEOTIDE SEQUENCE</scope>
</reference>
<evidence type="ECO:0000313" key="4">
    <source>
        <dbReference type="EMBL" id="CAH1103253.1"/>
    </source>
</evidence>
<dbReference type="InterPro" id="IPR009001">
    <property type="entry name" value="Transl_elong_EF1A/Init_IF2_C"/>
</dbReference>
<dbReference type="GO" id="GO:0005737">
    <property type="term" value="C:cytoplasm"/>
    <property type="evidence" value="ECO:0007669"/>
    <property type="project" value="UniProtKB-SubCell"/>
</dbReference>
<dbReference type="InterPro" id="IPR027417">
    <property type="entry name" value="P-loop_NTPase"/>
</dbReference>
<accession>A0A9P0CMI7</accession>
<dbReference type="FunFam" id="2.40.30.10:FF:000014">
    <property type="entry name" value="Probable GTP-binding protein 1"/>
    <property type="match status" value="1"/>
</dbReference>
<dbReference type="SUPFAM" id="SSF50447">
    <property type="entry name" value="Translation proteins"/>
    <property type="match status" value="1"/>
</dbReference>
<keyword evidence="2" id="KW-0547">Nucleotide-binding</keyword>
<dbReference type="CDD" id="cd03694">
    <property type="entry name" value="GTPBP_II"/>
    <property type="match status" value="1"/>
</dbReference>
<sequence length="310" mass="33763">MNENINIVRTAGAVGMAHEHLAIVVALNVPFFIVITKIDLVSPTSTLQNLESFLKQVGSRRVPLIIKNEDDVITAGANQLTENVVPIFCVSSVSGEGLELLLKFLHVLPPGVSIKEKERLEQETPEFHIDENFKAGDVGQVLGGLLTKGVITEGTKMQIGPMKDGSFQNIAIKSIHRNRVPCRMVRASQSAALCLDTYIPGLRNGMVLLSADQNAKGCMFFQASVSVLFHATAIYPGFQTTVHIGNVRQTAVVIGICSSKCIHTNERDSVLFKFKLHPEYVSVGQRLLFREGSAKGTGEITQVFPLNGIQ</sequence>
<keyword evidence="3" id="KW-0342">GTP-binding</keyword>
<protein>
    <submittedName>
        <fullName evidence="4">Uncharacterized protein</fullName>
    </submittedName>
</protein>
<dbReference type="InterPro" id="IPR009000">
    <property type="entry name" value="Transl_B-barrel_sf"/>
</dbReference>
<dbReference type="EMBL" id="OV651826">
    <property type="protein sequence ID" value="CAH1103253.1"/>
    <property type="molecule type" value="Genomic_DNA"/>
</dbReference>
<dbReference type="Gene3D" id="2.40.30.10">
    <property type="entry name" value="Translation factors"/>
    <property type="match status" value="1"/>
</dbReference>
<dbReference type="OrthoDB" id="248233at2759"/>
<name>A0A9P0CMI7_9CUCU</name>
<dbReference type="PANTHER" id="PTHR43721">
    <property type="entry name" value="ELONGATION FACTOR TU-RELATED"/>
    <property type="match status" value="1"/>
</dbReference>
<dbReference type="CDD" id="cd03708">
    <property type="entry name" value="GTPBP_III"/>
    <property type="match status" value="1"/>
</dbReference>
<evidence type="ECO:0000313" key="5">
    <source>
        <dbReference type="Proteomes" id="UP001153636"/>
    </source>
</evidence>
<keyword evidence="5" id="KW-1185">Reference proteome</keyword>
<gene>
    <name evidence="4" type="ORF">PSYICH_LOCUS4535</name>
</gene>